<keyword evidence="1" id="KW-0812">Transmembrane</keyword>
<evidence type="ECO:0000313" key="3">
    <source>
        <dbReference type="Proteomes" id="UP000011713"/>
    </source>
</evidence>
<keyword evidence="1" id="KW-0472">Membrane</keyword>
<dbReference type="EnsemblProtists" id="HpaT806040">
    <property type="protein sequence ID" value="HpaP806040"/>
    <property type="gene ID" value="HpaG806040"/>
</dbReference>
<organism evidence="2 3">
    <name type="scientific">Hyaloperonospora arabidopsidis (strain Emoy2)</name>
    <name type="common">Downy mildew agent</name>
    <name type="synonym">Peronospora arabidopsidis</name>
    <dbReference type="NCBI Taxonomy" id="559515"/>
    <lineage>
        <taxon>Eukaryota</taxon>
        <taxon>Sar</taxon>
        <taxon>Stramenopiles</taxon>
        <taxon>Oomycota</taxon>
        <taxon>Peronosporomycetes</taxon>
        <taxon>Peronosporales</taxon>
        <taxon>Peronosporaceae</taxon>
        <taxon>Hyaloperonospora</taxon>
    </lineage>
</organism>
<evidence type="ECO:0000313" key="2">
    <source>
        <dbReference type="EnsemblProtists" id="HpaP806040"/>
    </source>
</evidence>
<accession>M4BI14</accession>
<dbReference type="InParanoid" id="M4BI14"/>
<sequence length="101" mass="11854">MQTKHCERLTWKGASASRSCSPRIFKFYRAQCLECDQAHFLQHCGHRRRGQKIAIRYLLATFCLLFRIVSGTNLKRVITMEVVLHIPAKCANGYMYELRYL</sequence>
<dbReference type="EMBL" id="JH598278">
    <property type="status" value="NOT_ANNOTATED_CDS"/>
    <property type="molecule type" value="Genomic_DNA"/>
</dbReference>
<protein>
    <submittedName>
        <fullName evidence="2">Uncharacterized protein</fullName>
    </submittedName>
</protein>
<evidence type="ECO:0000256" key="1">
    <source>
        <dbReference type="SAM" id="Phobius"/>
    </source>
</evidence>
<dbReference type="HOGENOM" id="CLU_2297093_0_0_1"/>
<dbReference type="Proteomes" id="UP000011713">
    <property type="component" value="Unassembled WGS sequence"/>
</dbReference>
<reference evidence="2" key="2">
    <citation type="submission" date="2015-06" db="UniProtKB">
        <authorList>
            <consortium name="EnsemblProtists"/>
        </authorList>
    </citation>
    <scope>IDENTIFICATION</scope>
    <source>
        <strain evidence="2">Emoy2</strain>
    </source>
</reference>
<feature type="transmembrane region" description="Helical" evidence="1">
    <location>
        <begin position="53"/>
        <end position="70"/>
    </location>
</feature>
<keyword evidence="3" id="KW-1185">Reference proteome</keyword>
<keyword evidence="1" id="KW-1133">Transmembrane helix</keyword>
<reference evidence="3" key="1">
    <citation type="journal article" date="2010" name="Science">
        <title>Signatures of adaptation to obligate biotrophy in the Hyaloperonospora arabidopsidis genome.</title>
        <authorList>
            <person name="Baxter L."/>
            <person name="Tripathy S."/>
            <person name="Ishaque N."/>
            <person name="Boot N."/>
            <person name="Cabral A."/>
            <person name="Kemen E."/>
            <person name="Thines M."/>
            <person name="Ah-Fong A."/>
            <person name="Anderson R."/>
            <person name="Badejoko W."/>
            <person name="Bittner-Eddy P."/>
            <person name="Boore J.L."/>
            <person name="Chibucos M.C."/>
            <person name="Coates M."/>
            <person name="Dehal P."/>
            <person name="Delehaunty K."/>
            <person name="Dong S."/>
            <person name="Downton P."/>
            <person name="Dumas B."/>
            <person name="Fabro G."/>
            <person name="Fronick C."/>
            <person name="Fuerstenberg S.I."/>
            <person name="Fulton L."/>
            <person name="Gaulin E."/>
            <person name="Govers F."/>
            <person name="Hughes L."/>
            <person name="Humphray S."/>
            <person name="Jiang R.H."/>
            <person name="Judelson H."/>
            <person name="Kamoun S."/>
            <person name="Kyung K."/>
            <person name="Meijer H."/>
            <person name="Minx P."/>
            <person name="Morris P."/>
            <person name="Nelson J."/>
            <person name="Phuntumart V."/>
            <person name="Qutob D."/>
            <person name="Rehmany A."/>
            <person name="Rougon-Cardoso A."/>
            <person name="Ryden P."/>
            <person name="Torto-Alalibo T."/>
            <person name="Studholme D."/>
            <person name="Wang Y."/>
            <person name="Win J."/>
            <person name="Wood J."/>
            <person name="Clifton S.W."/>
            <person name="Rogers J."/>
            <person name="Van den Ackerveken G."/>
            <person name="Jones J.D."/>
            <person name="McDowell J.M."/>
            <person name="Beynon J."/>
            <person name="Tyler B.M."/>
        </authorList>
    </citation>
    <scope>NUCLEOTIDE SEQUENCE [LARGE SCALE GENOMIC DNA]</scope>
    <source>
        <strain evidence="3">Emoy2</strain>
    </source>
</reference>
<proteinExistence type="predicted"/>
<dbReference type="VEuPathDB" id="FungiDB:HpaG806040"/>
<dbReference type="AlphaFoldDB" id="M4BI14"/>
<name>M4BI14_HYAAE</name>